<evidence type="ECO:0000313" key="2">
    <source>
        <dbReference type="Proteomes" id="UP000287853"/>
    </source>
</evidence>
<comment type="caution">
    <text evidence="1">The sequence shown here is derived from an EMBL/GenBank/DDBJ whole genome shotgun (WGS) entry which is preliminary data.</text>
</comment>
<keyword evidence="2" id="KW-1185">Reference proteome</keyword>
<dbReference type="AlphaFoldDB" id="A0A444J531"/>
<name>A0A444J531_9BACT</name>
<dbReference type="EMBL" id="MTKO01000005">
    <property type="protein sequence ID" value="RWX48177.1"/>
    <property type="molecule type" value="Genomic_DNA"/>
</dbReference>
<organism evidence="1 2">
    <name type="scientific">Candidatus Electrothrix aarhusensis</name>
    <dbReference type="NCBI Taxonomy" id="1859131"/>
    <lineage>
        <taxon>Bacteria</taxon>
        <taxon>Pseudomonadati</taxon>
        <taxon>Thermodesulfobacteriota</taxon>
        <taxon>Desulfobulbia</taxon>
        <taxon>Desulfobulbales</taxon>
        <taxon>Desulfobulbaceae</taxon>
        <taxon>Candidatus Electrothrix</taxon>
    </lineage>
</organism>
<reference evidence="1 2" key="1">
    <citation type="submission" date="2017-01" db="EMBL/GenBank/DDBJ databases">
        <title>The cable genome- insights into the physiology and evolution of filamentous bacteria capable of sulfide oxidation via long distance electron transfer.</title>
        <authorList>
            <person name="Schreiber L."/>
            <person name="Bjerg J.T."/>
            <person name="Boggild A."/>
            <person name="Van De Vossenberg J."/>
            <person name="Meysman F."/>
            <person name="Nielsen L.P."/>
            <person name="Schramm A."/>
            <person name="Kjeldsen K.U."/>
        </authorList>
    </citation>
    <scope>NUCLEOTIDE SEQUENCE [LARGE SCALE GENOMIC DNA]</scope>
    <source>
        <strain evidence="1">MCF</strain>
    </source>
</reference>
<proteinExistence type="predicted"/>
<sequence length="101" mass="11320">MDLWGALVVLLKKTGRWGESGYAELGRAVNKRCWLGHLFLETDMSDDTYRYLSAVDRDKGGETEFAWRDSWISQLIIFTFTRPPSSGTGLSAATSRIRTAG</sequence>
<gene>
    <name evidence="1" type="ORF">H206_05297</name>
</gene>
<evidence type="ECO:0000313" key="1">
    <source>
        <dbReference type="EMBL" id="RWX48177.1"/>
    </source>
</evidence>
<protein>
    <submittedName>
        <fullName evidence="1">Uncharacterized protein</fullName>
    </submittedName>
</protein>
<accession>A0A444J531</accession>
<dbReference type="Proteomes" id="UP000287853">
    <property type="component" value="Unassembled WGS sequence"/>
</dbReference>